<keyword evidence="3" id="KW-1185">Reference proteome</keyword>
<dbReference type="OrthoDB" id="3363891at2759"/>
<feature type="compositionally biased region" description="Polar residues" evidence="1">
    <location>
        <begin position="67"/>
        <end position="121"/>
    </location>
</feature>
<evidence type="ECO:0000313" key="3">
    <source>
        <dbReference type="Proteomes" id="UP000467700"/>
    </source>
</evidence>
<proteinExistence type="predicted"/>
<evidence type="ECO:0000256" key="1">
    <source>
        <dbReference type="SAM" id="MobiDB-lite"/>
    </source>
</evidence>
<feature type="compositionally biased region" description="Polar residues" evidence="1">
    <location>
        <begin position="211"/>
        <end position="222"/>
    </location>
</feature>
<sequence>MALTQSARLPGPSWDEEVVPALRQRLQTESRTLAKRLSAISLSSVDEPTSLTYTAYTGETSVRHKQASSSMSSQTPAQRYQASYHQQHSSDRATPTATSRVNGTSKPAATSDYQRTRTYSTPGRRPNGSAQPKLAVTKSSNPFRSVSPRLADVKPTRIPKRPTPSLNISSSSAANSPYLNGYSHGPTGVTPNHGQSPEQSFLRPGADQARLVSSSSTQSTVDLPTRGYRQPVGLLNETPPFPTSSSMSSFSQVEDPPRASMESEEHPFEHWYRGEVSRNGGVGELRVGRRQEMLDIANYGHLIGNKKSMAHTPARVEDLPRYRKRAGSIAGITNKERERGSLYLDDDRANEVGRVLDEHPLTDLEGDQSDVHSLAEKYGNIRGGAYAYLPEEGDITAATSSDWTPNVGAEEMRSTTPTARSSSRQQQRVPPSRIPGPPSRHSSESRSTVTSPPMARTASDSPSISRTPPPPVPSSSSNIRAVSTSPSPSSNASAKQRGVSPGSAKKTPRGAGAAKTRAKIQERKKGDEGKNRMSLAEYPAPPGDEENMADAIPSWTQSVPREGNWDDVVLPVVARKKGLDGYYENADGSPQPKKVEKTVEPAPGTFGFDHTKYREPRNNDEFILMDEFGRPTDQQNTAPEDDAEEAHNRPSGPGPLRRSIQDDGVPIRIPPSPSPLPFSQYAPTSMQTRVNGVPTDDQEQEWQRQQQQMREEKEAGCCKCIVM</sequence>
<feature type="region of interest" description="Disordered" evidence="1">
    <location>
        <begin position="397"/>
        <end position="549"/>
    </location>
</feature>
<comment type="caution">
    <text evidence="2">The sequence shown here is derived from an EMBL/GenBank/DDBJ whole genome shotgun (WGS) entry which is preliminary data.</text>
</comment>
<dbReference type="Proteomes" id="UP000467700">
    <property type="component" value="Unassembled WGS sequence"/>
</dbReference>
<feature type="compositionally biased region" description="Basic and acidic residues" evidence="1">
    <location>
        <begin position="609"/>
        <end position="620"/>
    </location>
</feature>
<protein>
    <submittedName>
        <fullName evidence="2">Uncharacterized protein</fullName>
    </submittedName>
</protein>
<reference evidence="2 3" key="1">
    <citation type="submission" date="2020-01" db="EMBL/GenBank/DDBJ databases">
        <authorList>
            <person name="Gupta K D."/>
        </authorList>
    </citation>
    <scope>NUCLEOTIDE SEQUENCE [LARGE SCALE GENOMIC DNA]</scope>
</reference>
<dbReference type="EMBL" id="CACVBS010000049">
    <property type="protein sequence ID" value="CAA7265522.1"/>
    <property type="molecule type" value="Genomic_DNA"/>
</dbReference>
<feature type="compositionally biased region" description="Low complexity" evidence="1">
    <location>
        <begin position="165"/>
        <end position="176"/>
    </location>
</feature>
<name>A0A8S0X2Y0_CYCAE</name>
<feature type="compositionally biased region" description="Polar residues" evidence="1">
    <location>
        <begin position="681"/>
        <end position="690"/>
    </location>
</feature>
<feature type="region of interest" description="Disordered" evidence="1">
    <location>
        <begin position="582"/>
        <end position="715"/>
    </location>
</feature>
<evidence type="ECO:0000313" key="2">
    <source>
        <dbReference type="EMBL" id="CAA7265522.1"/>
    </source>
</evidence>
<accession>A0A8S0X2Y0</accession>
<feature type="compositionally biased region" description="Basic and acidic residues" evidence="1">
    <location>
        <begin position="519"/>
        <end position="531"/>
    </location>
</feature>
<feature type="compositionally biased region" description="Polar residues" evidence="1">
    <location>
        <begin position="189"/>
        <end position="199"/>
    </location>
</feature>
<dbReference type="AlphaFoldDB" id="A0A8S0X2Y0"/>
<feature type="region of interest" description="Disordered" evidence="1">
    <location>
        <begin position="56"/>
        <end position="258"/>
    </location>
</feature>
<gene>
    <name evidence="2" type="ORF">AAE3_LOCUS7833</name>
</gene>
<feature type="compositionally biased region" description="Low complexity" evidence="1">
    <location>
        <begin position="414"/>
        <end position="431"/>
    </location>
</feature>
<feature type="compositionally biased region" description="Low complexity" evidence="1">
    <location>
        <begin position="483"/>
        <end position="494"/>
    </location>
</feature>
<organism evidence="2 3">
    <name type="scientific">Cyclocybe aegerita</name>
    <name type="common">Black poplar mushroom</name>
    <name type="synonym">Agrocybe aegerita</name>
    <dbReference type="NCBI Taxonomy" id="1973307"/>
    <lineage>
        <taxon>Eukaryota</taxon>
        <taxon>Fungi</taxon>
        <taxon>Dikarya</taxon>
        <taxon>Basidiomycota</taxon>
        <taxon>Agaricomycotina</taxon>
        <taxon>Agaricomycetes</taxon>
        <taxon>Agaricomycetidae</taxon>
        <taxon>Agaricales</taxon>
        <taxon>Agaricineae</taxon>
        <taxon>Bolbitiaceae</taxon>
        <taxon>Cyclocybe</taxon>
    </lineage>
</organism>